<gene>
    <name evidence="1" type="ORF">QX249_11405</name>
</gene>
<dbReference type="EMBL" id="JAUHGG010000003">
    <property type="protein sequence ID" value="MDS1821271.1"/>
    <property type="molecule type" value="Genomic_DNA"/>
</dbReference>
<proteinExistence type="predicted"/>
<protein>
    <submittedName>
        <fullName evidence="1">Uncharacterized protein</fullName>
    </submittedName>
</protein>
<dbReference type="RefSeq" id="WP_311020144.1">
    <property type="nucleotide sequence ID" value="NZ_JAUHGG010000003.1"/>
</dbReference>
<name>A0AAW8Q0C8_VIBPH</name>
<reference evidence="1" key="1">
    <citation type="submission" date="2023-06" db="EMBL/GenBank/DDBJ databases">
        <title>Genomic Diversity of Vibrio spp. and Metagenomic Analysis of Pathogens in Florida Gulf Coastal Waters Following Hurricane Ian.</title>
        <authorList>
            <person name="Brumfield K.D."/>
        </authorList>
    </citation>
    <scope>NUCLEOTIDE SEQUENCE</scope>
    <source>
        <strain evidence="1">WBS2B-138</strain>
    </source>
</reference>
<evidence type="ECO:0000313" key="1">
    <source>
        <dbReference type="EMBL" id="MDS1821271.1"/>
    </source>
</evidence>
<comment type="caution">
    <text evidence="1">The sequence shown here is derived from an EMBL/GenBank/DDBJ whole genome shotgun (WGS) entry which is preliminary data.</text>
</comment>
<sequence>MNTTKTNNNEMKNEMAFTLTKERYKEILATFKAFVNNKDNHPKKDETYGTKYNFRITLSHFVLYAIIRNQDPAATSHDPENSEKYIDAISSLRSLMRNYKPESVSWGFKTFGEAFGITEAELNEILTAYFK</sequence>
<organism evidence="1 2">
    <name type="scientific">Vibrio parahaemolyticus</name>
    <dbReference type="NCBI Taxonomy" id="670"/>
    <lineage>
        <taxon>Bacteria</taxon>
        <taxon>Pseudomonadati</taxon>
        <taxon>Pseudomonadota</taxon>
        <taxon>Gammaproteobacteria</taxon>
        <taxon>Vibrionales</taxon>
        <taxon>Vibrionaceae</taxon>
        <taxon>Vibrio</taxon>
    </lineage>
</organism>
<accession>A0AAW8Q0C8</accession>
<evidence type="ECO:0000313" key="2">
    <source>
        <dbReference type="Proteomes" id="UP001253193"/>
    </source>
</evidence>
<dbReference type="AlphaFoldDB" id="A0AAW8Q0C8"/>
<dbReference type="Proteomes" id="UP001253193">
    <property type="component" value="Unassembled WGS sequence"/>
</dbReference>